<sequence length="100" mass="10276">MRALLQRAARRSLHRFGSPGGSLRDQVLAGSNLASHAIAALTSVIIEAAAVFIAVPLVSALAGLLRRALRRSLHRFGSPGGSLRDQCLAGSALASHAIAG</sequence>
<evidence type="ECO:0000256" key="1">
    <source>
        <dbReference type="SAM" id="Phobius"/>
    </source>
</evidence>
<keyword evidence="1" id="KW-0812">Transmembrane</keyword>
<dbReference type="Proteomes" id="UP001597063">
    <property type="component" value="Unassembled WGS sequence"/>
</dbReference>
<protein>
    <submittedName>
        <fullName evidence="2">Uncharacterized protein</fullName>
    </submittedName>
</protein>
<comment type="caution">
    <text evidence="2">The sequence shown here is derived from an EMBL/GenBank/DDBJ whole genome shotgun (WGS) entry which is preliminary data.</text>
</comment>
<gene>
    <name evidence="2" type="ORF">ACFQZM_41435</name>
</gene>
<name>A0ABW2XZM5_9ACTN</name>
<keyword evidence="1" id="KW-1133">Transmembrane helix</keyword>
<dbReference type="RefSeq" id="WP_131762114.1">
    <property type="nucleotide sequence ID" value="NZ_CAACUY010000211.1"/>
</dbReference>
<accession>A0ABW2XZM5</accession>
<organism evidence="2 3">
    <name type="scientific">Actinomadura fibrosa</name>
    <dbReference type="NCBI Taxonomy" id="111802"/>
    <lineage>
        <taxon>Bacteria</taxon>
        <taxon>Bacillati</taxon>
        <taxon>Actinomycetota</taxon>
        <taxon>Actinomycetes</taxon>
        <taxon>Streptosporangiales</taxon>
        <taxon>Thermomonosporaceae</taxon>
        <taxon>Actinomadura</taxon>
    </lineage>
</organism>
<keyword evidence="3" id="KW-1185">Reference proteome</keyword>
<dbReference type="EMBL" id="JBHTGP010000026">
    <property type="protein sequence ID" value="MFD0691013.1"/>
    <property type="molecule type" value="Genomic_DNA"/>
</dbReference>
<evidence type="ECO:0000313" key="2">
    <source>
        <dbReference type="EMBL" id="MFD0691013.1"/>
    </source>
</evidence>
<proteinExistence type="predicted"/>
<feature type="transmembrane region" description="Helical" evidence="1">
    <location>
        <begin position="37"/>
        <end position="65"/>
    </location>
</feature>
<evidence type="ECO:0000313" key="3">
    <source>
        <dbReference type="Proteomes" id="UP001597063"/>
    </source>
</evidence>
<keyword evidence="1" id="KW-0472">Membrane</keyword>
<reference evidence="3" key="1">
    <citation type="journal article" date="2019" name="Int. J. Syst. Evol. Microbiol.">
        <title>The Global Catalogue of Microorganisms (GCM) 10K type strain sequencing project: providing services to taxonomists for standard genome sequencing and annotation.</title>
        <authorList>
            <consortium name="The Broad Institute Genomics Platform"/>
            <consortium name="The Broad Institute Genome Sequencing Center for Infectious Disease"/>
            <person name="Wu L."/>
            <person name="Ma J."/>
        </authorList>
    </citation>
    <scope>NUCLEOTIDE SEQUENCE [LARGE SCALE GENOMIC DNA]</scope>
    <source>
        <strain evidence="3">JCM 9371</strain>
    </source>
</reference>